<evidence type="ECO:0000256" key="2">
    <source>
        <dbReference type="ARBA" id="ARBA00022723"/>
    </source>
</evidence>
<comment type="subcellular location">
    <subcellularLocation>
        <location evidence="1">Nucleus</location>
    </subcellularLocation>
</comment>
<name>A0A6V8QRC6_TRIAP</name>
<dbReference type="GO" id="GO:0008270">
    <property type="term" value="F:zinc ion binding"/>
    <property type="evidence" value="ECO:0007669"/>
    <property type="project" value="UniProtKB-KW"/>
</dbReference>
<feature type="compositionally biased region" description="Pro residues" evidence="7">
    <location>
        <begin position="62"/>
        <end position="81"/>
    </location>
</feature>
<comment type="caution">
    <text evidence="9">The sequence shown here is derived from an EMBL/GenBank/DDBJ whole genome shotgun (WGS) entry which is preliminary data.</text>
</comment>
<evidence type="ECO:0000256" key="3">
    <source>
        <dbReference type="ARBA" id="ARBA00022737"/>
    </source>
</evidence>
<evidence type="ECO:0000313" key="10">
    <source>
        <dbReference type="Proteomes" id="UP000517252"/>
    </source>
</evidence>
<dbReference type="GO" id="GO:0006351">
    <property type="term" value="P:DNA-templated transcription"/>
    <property type="evidence" value="ECO:0007669"/>
    <property type="project" value="InterPro"/>
</dbReference>
<proteinExistence type="predicted"/>
<dbReference type="GO" id="GO:0000978">
    <property type="term" value="F:RNA polymerase II cis-regulatory region sequence-specific DNA binding"/>
    <property type="evidence" value="ECO:0007669"/>
    <property type="project" value="InterPro"/>
</dbReference>
<keyword evidence="2" id="KW-0479">Metal-binding</keyword>
<gene>
    <name evidence="9" type="ORF">TASIC1_0004025600</name>
</gene>
<evidence type="ECO:0000313" key="9">
    <source>
        <dbReference type="EMBL" id="GFP54632.1"/>
    </source>
</evidence>
<dbReference type="InterPro" id="IPR051059">
    <property type="entry name" value="VerF-like"/>
</dbReference>
<keyword evidence="6" id="KW-0539">Nucleus</keyword>
<dbReference type="PANTHER" id="PTHR40626">
    <property type="entry name" value="MIP31509P"/>
    <property type="match status" value="1"/>
</dbReference>
<dbReference type="CDD" id="cd12148">
    <property type="entry name" value="fungal_TF_MHR"/>
    <property type="match status" value="1"/>
</dbReference>
<accession>A0A6V8QRC6</accession>
<feature type="compositionally biased region" description="Polar residues" evidence="7">
    <location>
        <begin position="227"/>
        <end position="237"/>
    </location>
</feature>
<feature type="region of interest" description="Disordered" evidence="7">
    <location>
        <begin position="226"/>
        <end position="259"/>
    </location>
</feature>
<dbReference type="Proteomes" id="UP000517252">
    <property type="component" value="Unassembled WGS sequence"/>
</dbReference>
<evidence type="ECO:0000259" key="8">
    <source>
        <dbReference type="Pfam" id="PF04082"/>
    </source>
</evidence>
<dbReference type="OrthoDB" id="654211at2759"/>
<dbReference type="GO" id="GO:0000981">
    <property type="term" value="F:DNA-binding transcription factor activity, RNA polymerase II-specific"/>
    <property type="evidence" value="ECO:0007669"/>
    <property type="project" value="InterPro"/>
</dbReference>
<feature type="region of interest" description="Disordered" evidence="7">
    <location>
        <begin position="57"/>
        <end position="112"/>
    </location>
</feature>
<dbReference type="InterPro" id="IPR007219">
    <property type="entry name" value="XnlR_reg_dom"/>
</dbReference>
<dbReference type="GO" id="GO:0005634">
    <property type="term" value="C:nucleus"/>
    <property type="evidence" value="ECO:0007669"/>
    <property type="project" value="UniProtKB-SubCell"/>
</dbReference>
<protein>
    <recommendedName>
        <fullName evidence="8">Xylanolytic transcriptional activator regulatory domain-containing protein</fullName>
    </recommendedName>
</protein>
<evidence type="ECO:0000256" key="1">
    <source>
        <dbReference type="ARBA" id="ARBA00004123"/>
    </source>
</evidence>
<evidence type="ECO:0000256" key="7">
    <source>
        <dbReference type="SAM" id="MobiDB-lite"/>
    </source>
</evidence>
<dbReference type="Pfam" id="PF04082">
    <property type="entry name" value="Fungal_trans"/>
    <property type="match status" value="1"/>
</dbReference>
<sequence>MLALQTLEGPAALPPPDQSTALALADMGENRNQKPKTLPCKYCSKRFSHVELDVMGIHRLRPPPPPPPATATLLPPQPSPPQQHQTQAPPPPFHHEPMTSNAGGHLVQQDSQAAARTAACNLDLLSDAALASEVNTMQPILNNMPQQPPTHARVKSYPDNMEGYAERARVDAPILTAGFAPQPPQPSYDDYNLFLDDYTTPQHFLPPHFEPDQQINFFARSPAAFQRANSKPNSQLPSRFGSLAPDVQEPGSRLHEEASRSPLRISVVDHTAIKNRLEEFSSVLPADFVFPSRHTLTRFLDGYIGGFHEQIPFLHLPTLSPTELAPELLLAILAVGAQYRFESKRGYALCSPNTPQSRLETIQAVLLLFSLGLWGAKTILNEALSLQSTLAILIREEGLTEDISQASVTDWESWIRREGATRTKLIAYSFFNLCSIAYDLPPLLVTSELKLSLPLPARLWRAETAWQWQELRQSTPLVEITVHEAIARLFGRTNQGLPNHLSSLGFYVLIHALIQHIYFLKQTSLAAGLPFDTQRTLKVEDVDEVTGALRVWHNTVEQHHYLLATGSGPFASTDFAPGGLLAYNATALLRLAYIRLYTDTPLSRELQSRDSMLMASAMISTPMVVRSVRLHGAVFQAVHALSMLVKAGVNYVARTKSTEWSIQHSLCNFECALLLAKWLLTLASLSPSDAPVTLDEKNLLETVSKMLDETEFAVPVDPSLAGMNANPQMEATTGPMKLRQLASAVVRLWAETFKGTHIFDMIKTMGASLDGYADLVDKPRDRVSMASNATMN</sequence>
<dbReference type="GO" id="GO:0000785">
    <property type="term" value="C:chromatin"/>
    <property type="evidence" value="ECO:0007669"/>
    <property type="project" value="TreeGrafter"/>
</dbReference>
<evidence type="ECO:0000256" key="6">
    <source>
        <dbReference type="ARBA" id="ARBA00023242"/>
    </source>
</evidence>
<keyword evidence="3" id="KW-0677">Repeat</keyword>
<dbReference type="PANTHER" id="PTHR40626:SF10">
    <property type="entry name" value="C2H2-TYPE DOMAIN-CONTAINING PROTEIN"/>
    <property type="match status" value="1"/>
</dbReference>
<reference evidence="9 10" key="1">
    <citation type="submission" date="2020-07" db="EMBL/GenBank/DDBJ databases">
        <title>Trichoderma asperellum IC-1 whole genome shotgun sequence.</title>
        <authorList>
            <person name="Kanamasa S."/>
            <person name="Takahashi H."/>
        </authorList>
    </citation>
    <scope>NUCLEOTIDE SEQUENCE [LARGE SCALE GENOMIC DNA]</scope>
    <source>
        <strain evidence="9 10">IC-1</strain>
    </source>
</reference>
<organism evidence="9 10">
    <name type="scientific">Trichoderma asperellum</name>
    <name type="common">Filamentous fungus</name>
    <dbReference type="NCBI Taxonomy" id="101201"/>
    <lineage>
        <taxon>Eukaryota</taxon>
        <taxon>Fungi</taxon>
        <taxon>Dikarya</taxon>
        <taxon>Ascomycota</taxon>
        <taxon>Pezizomycotina</taxon>
        <taxon>Sordariomycetes</taxon>
        <taxon>Hypocreomycetidae</taxon>
        <taxon>Hypocreales</taxon>
        <taxon>Hypocreaceae</taxon>
        <taxon>Trichoderma</taxon>
    </lineage>
</organism>
<dbReference type="EMBL" id="BLZH01000004">
    <property type="protein sequence ID" value="GFP54632.1"/>
    <property type="molecule type" value="Genomic_DNA"/>
</dbReference>
<feature type="compositionally biased region" description="Polar residues" evidence="7">
    <location>
        <begin position="98"/>
        <end position="112"/>
    </location>
</feature>
<keyword evidence="4" id="KW-0863">Zinc-finger</keyword>
<keyword evidence="5" id="KW-0862">Zinc</keyword>
<evidence type="ECO:0000256" key="5">
    <source>
        <dbReference type="ARBA" id="ARBA00022833"/>
    </source>
</evidence>
<feature type="domain" description="Xylanolytic transcriptional activator regulatory" evidence="8">
    <location>
        <begin position="306"/>
        <end position="554"/>
    </location>
</feature>
<dbReference type="AlphaFoldDB" id="A0A6V8QRC6"/>
<evidence type="ECO:0000256" key="4">
    <source>
        <dbReference type="ARBA" id="ARBA00022771"/>
    </source>
</evidence>